<evidence type="ECO:0000313" key="1">
    <source>
        <dbReference type="EMBL" id="GME97618.1"/>
    </source>
</evidence>
<keyword evidence="2" id="KW-1185">Reference proteome</keyword>
<comment type="caution">
    <text evidence="1">The sequence shown here is derived from an EMBL/GenBank/DDBJ whole genome shotgun (WGS) entry which is preliminary data.</text>
</comment>
<organism evidence="1 2">
    <name type="scientific">Ambrosiozyma monospora</name>
    <name type="common">Yeast</name>
    <name type="synonym">Endomycopsis monosporus</name>
    <dbReference type="NCBI Taxonomy" id="43982"/>
    <lineage>
        <taxon>Eukaryota</taxon>
        <taxon>Fungi</taxon>
        <taxon>Dikarya</taxon>
        <taxon>Ascomycota</taxon>
        <taxon>Saccharomycotina</taxon>
        <taxon>Pichiomycetes</taxon>
        <taxon>Pichiales</taxon>
        <taxon>Pichiaceae</taxon>
        <taxon>Ambrosiozyma</taxon>
    </lineage>
</organism>
<dbReference type="EMBL" id="BSXS01010180">
    <property type="protein sequence ID" value="GME97618.1"/>
    <property type="molecule type" value="Genomic_DNA"/>
</dbReference>
<reference evidence="1" key="1">
    <citation type="submission" date="2023-04" db="EMBL/GenBank/DDBJ databases">
        <title>Ambrosiozyma monospora NBRC 10751.</title>
        <authorList>
            <person name="Ichikawa N."/>
            <person name="Sato H."/>
            <person name="Tonouchi N."/>
        </authorList>
    </citation>
    <scope>NUCLEOTIDE SEQUENCE</scope>
    <source>
        <strain evidence="1">NBRC 10751</strain>
    </source>
</reference>
<protein>
    <submittedName>
        <fullName evidence="1">Unnamed protein product</fullName>
    </submittedName>
</protein>
<proteinExistence type="predicted"/>
<accession>A0ACB5TXR6</accession>
<name>A0ACB5TXR6_AMBMO</name>
<evidence type="ECO:0000313" key="2">
    <source>
        <dbReference type="Proteomes" id="UP001165064"/>
    </source>
</evidence>
<dbReference type="Proteomes" id="UP001165064">
    <property type="component" value="Unassembled WGS sequence"/>
</dbReference>
<gene>
    <name evidence="1" type="ORF">Amon02_001028600</name>
</gene>
<sequence>MSEAKLSPIHESGVSSSDEHHLPNEEQLSVDEIFAMMSRAKQQQDQISNSTNEKNKKSSERSEFEELKAKVEKLPSIGYGYELEPKTTKKSQRPTAADPSSKKTIH</sequence>